<dbReference type="GO" id="GO:0031145">
    <property type="term" value="P:anaphase-promoting complex-dependent catabolic process"/>
    <property type="evidence" value="ECO:0007669"/>
    <property type="project" value="TreeGrafter"/>
</dbReference>
<evidence type="ECO:0000313" key="5">
    <source>
        <dbReference type="EMBL" id="KAF2839684.1"/>
    </source>
</evidence>
<proteinExistence type="predicted"/>
<dbReference type="Gene3D" id="2.130.10.10">
    <property type="entry name" value="YVTN repeat-like/Quinoprotein amine dehydrogenase"/>
    <property type="match status" value="2"/>
</dbReference>
<accession>A0A9P4VTL7</accession>
<dbReference type="PROSITE" id="PS50082">
    <property type="entry name" value="WD_REPEATS_2"/>
    <property type="match status" value="1"/>
</dbReference>
<dbReference type="GO" id="GO:0005680">
    <property type="term" value="C:anaphase-promoting complex"/>
    <property type="evidence" value="ECO:0007669"/>
    <property type="project" value="TreeGrafter"/>
</dbReference>
<dbReference type="GO" id="GO:0010997">
    <property type="term" value="F:anaphase-promoting complex binding"/>
    <property type="evidence" value="ECO:0007669"/>
    <property type="project" value="InterPro"/>
</dbReference>
<feature type="compositionally biased region" description="Polar residues" evidence="4">
    <location>
        <begin position="14"/>
        <end position="26"/>
    </location>
</feature>
<protein>
    <submittedName>
        <fullName evidence="5">WD40 repeat-like protein</fullName>
    </submittedName>
</protein>
<evidence type="ECO:0000256" key="1">
    <source>
        <dbReference type="ARBA" id="ARBA00022574"/>
    </source>
</evidence>
<dbReference type="SMART" id="SM00320">
    <property type="entry name" value="WD40"/>
    <property type="match status" value="3"/>
</dbReference>
<dbReference type="PANTHER" id="PTHR19918:SF5">
    <property type="entry name" value="MEIOSIS-SPECIFIC APC_C ACTIVATOR PROTEIN AMA1"/>
    <property type="match status" value="1"/>
</dbReference>
<feature type="region of interest" description="Disordered" evidence="4">
    <location>
        <begin position="1"/>
        <end position="27"/>
    </location>
</feature>
<feature type="non-terminal residue" evidence="5">
    <location>
        <position position="568"/>
    </location>
</feature>
<dbReference type="InterPro" id="IPR033010">
    <property type="entry name" value="Cdc20/Fizzy"/>
</dbReference>
<dbReference type="InterPro" id="IPR036322">
    <property type="entry name" value="WD40_repeat_dom_sf"/>
</dbReference>
<sequence length="568" mass="61935">MSPSRINNLRPRSVSANSPGVLSNHRNPLGIRRVSVGAVWNVGGSSIVSDSSIAVPDGRGGMIGSGTNAPLYKSAFLDQIDPDSQGETFERRLALALDLDRTERILGSVLSKNAENHNDGNRLGDFYTNTTWKDNQWVKEGSVSFLDAPSLRDDFYCSLLAYSHTVKCLAVGLGSHVYLWSEARGVNTPNGLNTISTAHVTSIAFSSTQGGSAILAVGRADGHITLWSPLDQEPRFDSRQPGSVSCVCFRPTIVKRQSIRDPAITVNTEELLVGDEAGHIYFYAIEWPNEQTCALFDWHGSMTLLARLSPHSQQVCGLAWSPDGEFFTTGANDNICYLFETKKVLANHNPTAPAVLNVRIGRDGSKTWTIIPGVDSVLSLDASAAKHQWTLNAAIKAIAFCPFQRGLIAIGGGSNDRCIHFYHTLSGACLATIDCSAQVTSLVWSTTRREIAATFGFAQPEHPYRIAVFTWPACEQVVAIPWFDEIRALYAIPYPGGPNMGNRGEGGMWWNRTQEEGCLVVATSDCSIKFHEIWGEERKRRRGGGLLGGSDILEGLHGVERDDGRVIR</sequence>
<keyword evidence="2" id="KW-0677">Repeat</keyword>
<dbReference type="InterPro" id="IPR015943">
    <property type="entry name" value="WD40/YVTN_repeat-like_dom_sf"/>
</dbReference>
<keyword evidence="6" id="KW-1185">Reference proteome</keyword>
<dbReference type="Proteomes" id="UP000799429">
    <property type="component" value="Unassembled WGS sequence"/>
</dbReference>
<dbReference type="OrthoDB" id="10263272at2759"/>
<reference evidence="5" key="1">
    <citation type="journal article" date="2020" name="Stud. Mycol.">
        <title>101 Dothideomycetes genomes: a test case for predicting lifestyles and emergence of pathogens.</title>
        <authorList>
            <person name="Haridas S."/>
            <person name="Albert R."/>
            <person name="Binder M."/>
            <person name="Bloem J."/>
            <person name="Labutti K."/>
            <person name="Salamov A."/>
            <person name="Andreopoulos B."/>
            <person name="Baker S."/>
            <person name="Barry K."/>
            <person name="Bills G."/>
            <person name="Bluhm B."/>
            <person name="Cannon C."/>
            <person name="Castanera R."/>
            <person name="Culley D."/>
            <person name="Daum C."/>
            <person name="Ezra D."/>
            <person name="Gonzalez J."/>
            <person name="Henrissat B."/>
            <person name="Kuo A."/>
            <person name="Liang C."/>
            <person name="Lipzen A."/>
            <person name="Lutzoni F."/>
            <person name="Magnuson J."/>
            <person name="Mondo S."/>
            <person name="Nolan M."/>
            <person name="Ohm R."/>
            <person name="Pangilinan J."/>
            <person name="Park H.-J."/>
            <person name="Ramirez L."/>
            <person name="Alfaro M."/>
            <person name="Sun H."/>
            <person name="Tritt A."/>
            <person name="Yoshinaga Y."/>
            <person name="Zwiers L.-H."/>
            <person name="Turgeon B."/>
            <person name="Goodwin S."/>
            <person name="Spatafora J."/>
            <person name="Crous P."/>
            <person name="Grigoriev I."/>
        </authorList>
    </citation>
    <scope>NUCLEOTIDE SEQUENCE</scope>
    <source>
        <strain evidence="5">CBS 101060</strain>
    </source>
</reference>
<evidence type="ECO:0000256" key="2">
    <source>
        <dbReference type="ARBA" id="ARBA00022737"/>
    </source>
</evidence>
<dbReference type="InterPro" id="IPR001680">
    <property type="entry name" value="WD40_rpt"/>
</dbReference>
<evidence type="ECO:0000256" key="4">
    <source>
        <dbReference type="SAM" id="MobiDB-lite"/>
    </source>
</evidence>
<name>A0A9P4VTL7_9PEZI</name>
<dbReference type="SUPFAM" id="SSF50978">
    <property type="entry name" value="WD40 repeat-like"/>
    <property type="match status" value="1"/>
</dbReference>
<gene>
    <name evidence="5" type="ORF">M501DRAFT_953403</name>
</gene>
<evidence type="ECO:0000256" key="3">
    <source>
        <dbReference type="PROSITE-ProRule" id="PRU00221"/>
    </source>
</evidence>
<dbReference type="AlphaFoldDB" id="A0A9P4VTL7"/>
<comment type="caution">
    <text evidence="5">The sequence shown here is derived from an EMBL/GenBank/DDBJ whole genome shotgun (WGS) entry which is preliminary data.</text>
</comment>
<organism evidence="5 6">
    <name type="scientific">Patellaria atrata CBS 101060</name>
    <dbReference type="NCBI Taxonomy" id="1346257"/>
    <lineage>
        <taxon>Eukaryota</taxon>
        <taxon>Fungi</taxon>
        <taxon>Dikarya</taxon>
        <taxon>Ascomycota</taxon>
        <taxon>Pezizomycotina</taxon>
        <taxon>Dothideomycetes</taxon>
        <taxon>Dothideomycetes incertae sedis</taxon>
        <taxon>Patellariales</taxon>
        <taxon>Patellariaceae</taxon>
        <taxon>Patellaria</taxon>
    </lineage>
</organism>
<dbReference type="Pfam" id="PF00400">
    <property type="entry name" value="WD40"/>
    <property type="match status" value="1"/>
</dbReference>
<feature type="repeat" description="WD" evidence="3">
    <location>
        <begin position="308"/>
        <end position="340"/>
    </location>
</feature>
<evidence type="ECO:0000313" key="6">
    <source>
        <dbReference type="Proteomes" id="UP000799429"/>
    </source>
</evidence>
<dbReference type="GO" id="GO:1990757">
    <property type="term" value="F:ubiquitin ligase activator activity"/>
    <property type="evidence" value="ECO:0007669"/>
    <property type="project" value="TreeGrafter"/>
</dbReference>
<dbReference type="EMBL" id="MU006094">
    <property type="protein sequence ID" value="KAF2839684.1"/>
    <property type="molecule type" value="Genomic_DNA"/>
</dbReference>
<keyword evidence="1 3" id="KW-0853">WD repeat</keyword>
<dbReference type="GO" id="GO:1905786">
    <property type="term" value="P:positive regulation of anaphase-promoting complex-dependent catabolic process"/>
    <property type="evidence" value="ECO:0007669"/>
    <property type="project" value="TreeGrafter"/>
</dbReference>
<dbReference type="PANTHER" id="PTHR19918">
    <property type="entry name" value="CELL DIVISION CYCLE 20 CDC20 FIZZY -RELATED"/>
    <property type="match status" value="1"/>
</dbReference>